<evidence type="ECO:0000313" key="7">
    <source>
        <dbReference type="EMBL" id="CTQ32661.1"/>
    </source>
</evidence>
<dbReference type="Gene3D" id="1.10.10.10">
    <property type="entry name" value="Winged helix-like DNA-binding domain superfamily/Winged helix DNA-binding domain"/>
    <property type="match status" value="1"/>
</dbReference>
<keyword evidence="2" id="KW-0963">Cytoplasm</keyword>
<evidence type="ECO:0000256" key="3">
    <source>
        <dbReference type="ARBA" id="ARBA00023015"/>
    </source>
</evidence>
<name>A0A0M6XR72_9RHOB</name>
<dbReference type="SMART" id="SM00347">
    <property type="entry name" value="HTH_MARR"/>
    <property type="match status" value="1"/>
</dbReference>
<dbReference type="RefSeq" id="WP_055682098.1">
    <property type="nucleotide sequence ID" value="NZ_CXPG01000014.1"/>
</dbReference>
<sequence length="171" mass="18907">MTTKEHAATDLALDRQLCFPLYAASNLLTRLYRQVLAPLDLTYPQYLVMLVLWESSPQSMGGLGAKLHLDSGTLTPLVKRLAIAGLVERTRDPADERRVLVSLTDRGDTLRTMAADVPHQMVESLAMDRGELEDLRDMLQQFVQVMTASVAVKSPDGRTPDGCRRSARPAS</sequence>
<proteinExistence type="predicted"/>
<reference evidence="7 8" key="1">
    <citation type="submission" date="2015-07" db="EMBL/GenBank/DDBJ databases">
        <authorList>
            <person name="Noorani M."/>
        </authorList>
    </citation>
    <scope>NUCLEOTIDE SEQUENCE [LARGE SCALE GENOMIC DNA]</scope>
    <source>
        <strain evidence="7 8">CECT 5088</strain>
    </source>
</reference>
<keyword evidence="5" id="KW-0804">Transcription</keyword>
<gene>
    <name evidence="7" type="primary">ohrR_1</name>
    <name evidence="7" type="ORF">JAN5088_01433</name>
</gene>
<protein>
    <submittedName>
        <fullName evidence="7">Organic hydroperoxide resistance transcriptional regulator</fullName>
    </submittedName>
</protein>
<dbReference type="FunFam" id="1.10.10.10:FF:000163">
    <property type="entry name" value="MarR family transcriptional regulator"/>
    <property type="match status" value="1"/>
</dbReference>
<evidence type="ECO:0000256" key="4">
    <source>
        <dbReference type="ARBA" id="ARBA00023125"/>
    </source>
</evidence>
<accession>A0A0M6XR72</accession>
<keyword evidence="3" id="KW-0805">Transcription regulation</keyword>
<organism evidence="7 8">
    <name type="scientific">Jannaschia rubra</name>
    <dbReference type="NCBI Taxonomy" id="282197"/>
    <lineage>
        <taxon>Bacteria</taxon>
        <taxon>Pseudomonadati</taxon>
        <taxon>Pseudomonadota</taxon>
        <taxon>Alphaproteobacteria</taxon>
        <taxon>Rhodobacterales</taxon>
        <taxon>Roseobacteraceae</taxon>
        <taxon>Jannaschia</taxon>
    </lineage>
</organism>
<dbReference type="PROSITE" id="PS50995">
    <property type="entry name" value="HTH_MARR_2"/>
    <property type="match status" value="1"/>
</dbReference>
<dbReference type="GO" id="GO:0003677">
    <property type="term" value="F:DNA binding"/>
    <property type="evidence" value="ECO:0007669"/>
    <property type="project" value="UniProtKB-KW"/>
</dbReference>
<dbReference type="InterPro" id="IPR036390">
    <property type="entry name" value="WH_DNA-bd_sf"/>
</dbReference>
<dbReference type="EMBL" id="CXPG01000014">
    <property type="protein sequence ID" value="CTQ32661.1"/>
    <property type="molecule type" value="Genomic_DNA"/>
</dbReference>
<evidence type="ECO:0000259" key="6">
    <source>
        <dbReference type="PROSITE" id="PS50995"/>
    </source>
</evidence>
<dbReference type="Pfam" id="PF22381">
    <property type="entry name" value="Staph_reg_Sar_Rot"/>
    <property type="match status" value="1"/>
</dbReference>
<feature type="domain" description="HTH marR-type" evidence="6">
    <location>
        <begin position="14"/>
        <end position="144"/>
    </location>
</feature>
<comment type="subcellular location">
    <subcellularLocation>
        <location evidence="1">Cytoplasm</location>
    </subcellularLocation>
</comment>
<evidence type="ECO:0000256" key="1">
    <source>
        <dbReference type="ARBA" id="ARBA00004496"/>
    </source>
</evidence>
<dbReference type="PANTHER" id="PTHR33164:SF5">
    <property type="entry name" value="ORGANIC HYDROPEROXIDE RESISTANCE TRANSCRIPTIONAL REGULATOR"/>
    <property type="match status" value="1"/>
</dbReference>
<dbReference type="InterPro" id="IPR055166">
    <property type="entry name" value="Transc_reg_Sar_Rot_HTH"/>
</dbReference>
<dbReference type="Proteomes" id="UP000048908">
    <property type="component" value="Unassembled WGS sequence"/>
</dbReference>
<dbReference type="AlphaFoldDB" id="A0A0M6XR72"/>
<dbReference type="SUPFAM" id="SSF46785">
    <property type="entry name" value="Winged helix' DNA-binding domain"/>
    <property type="match status" value="1"/>
</dbReference>
<dbReference type="GO" id="GO:0005737">
    <property type="term" value="C:cytoplasm"/>
    <property type="evidence" value="ECO:0007669"/>
    <property type="project" value="UniProtKB-SubCell"/>
</dbReference>
<dbReference type="OrthoDB" id="9806864at2"/>
<evidence type="ECO:0000256" key="5">
    <source>
        <dbReference type="ARBA" id="ARBA00023163"/>
    </source>
</evidence>
<dbReference type="InterPro" id="IPR000835">
    <property type="entry name" value="HTH_MarR-typ"/>
</dbReference>
<keyword evidence="8" id="KW-1185">Reference proteome</keyword>
<evidence type="ECO:0000256" key="2">
    <source>
        <dbReference type="ARBA" id="ARBA00022490"/>
    </source>
</evidence>
<evidence type="ECO:0000313" key="8">
    <source>
        <dbReference type="Proteomes" id="UP000048908"/>
    </source>
</evidence>
<dbReference type="GO" id="GO:0003700">
    <property type="term" value="F:DNA-binding transcription factor activity"/>
    <property type="evidence" value="ECO:0007669"/>
    <property type="project" value="InterPro"/>
</dbReference>
<dbReference type="InterPro" id="IPR036388">
    <property type="entry name" value="WH-like_DNA-bd_sf"/>
</dbReference>
<dbReference type="GO" id="GO:0006950">
    <property type="term" value="P:response to stress"/>
    <property type="evidence" value="ECO:0007669"/>
    <property type="project" value="TreeGrafter"/>
</dbReference>
<dbReference type="InterPro" id="IPR039422">
    <property type="entry name" value="MarR/SlyA-like"/>
</dbReference>
<keyword evidence="4" id="KW-0238">DNA-binding</keyword>
<dbReference type="PANTHER" id="PTHR33164">
    <property type="entry name" value="TRANSCRIPTIONAL REGULATOR, MARR FAMILY"/>
    <property type="match status" value="1"/>
</dbReference>
<dbReference type="STRING" id="282197.SAMN04488517_101596"/>